<dbReference type="PANTHER" id="PTHR10174">
    <property type="entry name" value="ALPHA-TOCOPHEROL TRANSFER PROTEIN-RELATED"/>
    <property type="match status" value="1"/>
</dbReference>
<dbReference type="PRINTS" id="PR00180">
    <property type="entry name" value="CRETINALDHBP"/>
</dbReference>
<evidence type="ECO:0000313" key="3">
    <source>
        <dbReference type="Proteomes" id="UP001642540"/>
    </source>
</evidence>
<dbReference type="PANTHER" id="PTHR10174:SF130">
    <property type="entry name" value="ALPHA-TOCOPHEROL TRANSFER PROTEIN-LIKE"/>
    <property type="match status" value="1"/>
</dbReference>
<dbReference type="InterPro" id="IPR036865">
    <property type="entry name" value="CRAL-TRIO_dom_sf"/>
</dbReference>
<dbReference type="SUPFAM" id="SSF46938">
    <property type="entry name" value="CRAL/TRIO N-terminal domain"/>
    <property type="match status" value="1"/>
</dbReference>
<proteinExistence type="predicted"/>
<dbReference type="InterPro" id="IPR011074">
    <property type="entry name" value="CRAL/TRIO_N_dom"/>
</dbReference>
<dbReference type="SMART" id="SM01100">
    <property type="entry name" value="CRAL_TRIO_N"/>
    <property type="match status" value="1"/>
</dbReference>
<dbReference type="InterPro" id="IPR036273">
    <property type="entry name" value="CRAL/TRIO_N_dom_sf"/>
</dbReference>
<accession>A0ABP1R0N9</accession>
<dbReference type="Gene3D" id="3.40.525.10">
    <property type="entry name" value="CRAL-TRIO lipid binding domain"/>
    <property type="match status" value="1"/>
</dbReference>
<evidence type="ECO:0000259" key="1">
    <source>
        <dbReference type="SMART" id="SM01100"/>
    </source>
</evidence>
<dbReference type="Gene3D" id="1.10.8.20">
    <property type="entry name" value="N-terminal domain of phosphatidylinositol transfer protein sec14p"/>
    <property type="match status" value="1"/>
</dbReference>
<dbReference type="Proteomes" id="UP001642540">
    <property type="component" value="Unassembled WGS sequence"/>
</dbReference>
<feature type="domain" description="CRAL/TRIO N-terminal" evidence="1">
    <location>
        <begin position="44"/>
        <end position="69"/>
    </location>
</feature>
<gene>
    <name evidence="2" type="ORF">ODALV1_LOCUS17450</name>
</gene>
<evidence type="ECO:0000313" key="2">
    <source>
        <dbReference type="EMBL" id="CAL8116925.1"/>
    </source>
</evidence>
<dbReference type="EMBL" id="CAXLJM020000053">
    <property type="protein sequence ID" value="CAL8116925.1"/>
    <property type="molecule type" value="Genomic_DNA"/>
</dbReference>
<comment type="caution">
    <text evidence="2">The sequence shown here is derived from an EMBL/GenBank/DDBJ whole genome shotgun (WGS) entry which is preliminary data.</text>
</comment>
<sequence length="175" mass="20461">MSDLNQENTVEDGLKEMRQYYAEFCDKQKGSTAVRNFLVEAFNDDALLLRYLIGRKYRPKHAWDTLRSYAEVRFDKYPEMFPAVLPPKEYLFCENKPIFGILKERDSKGRRIAFFQLSGWDTDKCSLEELSILTFLLSKTSRGYQDLHERLSPSILPKCFGGNLETDEATDPQFF</sequence>
<protein>
    <recommendedName>
        <fullName evidence="1">CRAL/TRIO N-terminal domain-containing protein</fullName>
    </recommendedName>
</protein>
<reference evidence="2 3" key="1">
    <citation type="submission" date="2024-08" db="EMBL/GenBank/DDBJ databases">
        <authorList>
            <person name="Cucini C."/>
            <person name="Frati F."/>
        </authorList>
    </citation>
    <scope>NUCLEOTIDE SEQUENCE [LARGE SCALE GENOMIC DNA]</scope>
</reference>
<organism evidence="2 3">
    <name type="scientific">Orchesella dallaii</name>
    <dbReference type="NCBI Taxonomy" id="48710"/>
    <lineage>
        <taxon>Eukaryota</taxon>
        <taxon>Metazoa</taxon>
        <taxon>Ecdysozoa</taxon>
        <taxon>Arthropoda</taxon>
        <taxon>Hexapoda</taxon>
        <taxon>Collembola</taxon>
        <taxon>Entomobryomorpha</taxon>
        <taxon>Entomobryoidea</taxon>
        <taxon>Orchesellidae</taxon>
        <taxon>Orchesellinae</taxon>
        <taxon>Orchesella</taxon>
    </lineage>
</organism>
<name>A0ABP1R0N9_9HEXA</name>
<keyword evidence="3" id="KW-1185">Reference proteome</keyword>